<name>A0A2A3YE99_9MICO</name>
<dbReference type="GO" id="GO:0005886">
    <property type="term" value="C:plasma membrane"/>
    <property type="evidence" value="ECO:0007669"/>
    <property type="project" value="UniProtKB-SubCell"/>
</dbReference>
<comment type="similarity">
    <text evidence="7">Belongs to the binding-protein-dependent transport system permease family.</text>
</comment>
<accession>A0A2A3YE99</accession>
<dbReference type="GO" id="GO:0055085">
    <property type="term" value="P:transmembrane transport"/>
    <property type="evidence" value="ECO:0007669"/>
    <property type="project" value="InterPro"/>
</dbReference>
<feature type="transmembrane region" description="Helical" evidence="7">
    <location>
        <begin position="278"/>
        <end position="297"/>
    </location>
</feature>
<comment type="caution">
    <text evidence="9">The sequence shown here is derived from an EMBL/GenBank/DDBJ whole genome shotgun (WGS) entry which is preliminary data.</text>
</comment>
<reference evidence="9 10" key="1">
    <citation type="journal article" date="2017" name="Elife">
        <title>Extensive horizontal gene transfer in cheese-associated bacteria.</title>
        <authorList>
            <person name="Bonham K.S."/>
            <person name="Wolfe B.E."/>
            <person name="Dutton R.J."/>
        </authorList>
    </citation>
    <scope>NUCLEOTIDE SEQUENCE [LARGE SCALE GENOMIC DNA]</scope>
    <source>
        <strain evidence="9 10">341_9</strain>
    </source>
</reference>
<feature type="transmembrane region" description="Helical" evidence="7">
    <location>
        <begin position="21"/>
        <end position="42"/>
    </location>
</feature>
<dbReference type="PROSITE" id="PS50928">
    <property type="entry name" value="ABC_TM1"/>
    <property type="match status" value="1"/>
</dbReference>
<feature type="transmembrane region" description="Helical" evidence="7">
    <location>
        <begin position="181"/>
        <end position="201"/>
    </location>
</feature>
<evidence type="ECO:0000313" key="10">
    <source>
        <dbReference type="Proteomes" id="UP000218598"/>
    </source>
</evidence>
<evidence type="ECO:0000259" key="8">
    <source>
        <dbReference type="PROSITE" id="PS50928"/>
    </source>
</evidence>
<keyword evidence="3" id="KW-1003">Cell membrane</keyword>
<gene>
    <name evidence="9" type="ORF">CIK66_18460</name>
</gene>
<proteinExistence type="inferred from homology"/>
<evidence type="ECO:0000313" key="9">
    <source>
        <dbReference type="EMBL" id="PCC37607.1"/>
    </source>
</evidence>
<keyword evidence="6 7" id="KW-0472">Membrane</keyword>
<dbReference type="CDD" id="cd06261">
    <property type="entry name" value="TM_PBP2"/>
    <property type="match status" value="1"/>
</dbReference>
<dbReference type="AlphaFoldDB" id="A0A2A3YE99"/>
<dbReference type="EMBL" id="NRGR01000056">
    <property type="protein sequence ID" value="PCC37607.1"/>
    <property type="molecule type" value="Genomic_DNA"/>
</dbReference>
<evidence type="ECO:0000256" key="7">
    <source>
        <dbReference type="RuleBase" id="RU363032"/>
    </source>
</evidence>
<dbReference type="SUPFAM" id="SSF161098">
    <property type="entry name" value="MetI-like"/>
    <property type="match status" value="1"/>
</dbReference>
<dbReference type="Pfam" id="PF00528">
    <property type="entry name" value="BPD_transp_1"/>
    <property type="match status" value="1"/>
</dbReference>
<dbReference type="InterPro" id="IPR035906">
    <property type="entry name" value="MetI-like_sf"/>
</dbReference>
<protein>
    <recommendedName>
        <fullName evidence="8">ABC transmembrane type-1 domain-containing protein</fullName>
    </recommendedName>
</protein>
<feature type="domain" description="ABC transmembrane type-1" evidence="8">
    <location>
        <begin position="84"/>
        <end position="296"/>
    </location>
</feature>
<dbReference type="PANTHER" id="PTHR43227:SF8">
    <property type="entry name" value="DIACETYLCHITOBIOSE UPTAKE SYSTEM PERMEASE PROTEIN DASB"/>
    <property type="match status" value="1"/>
</dbReference>
<feature type="transmembrane region" description="Helical" evidence="7">
    <location>
        <begin position="222"/>
        <end position="243"/>
    </location>
</feature>
<keyword evidence="5 7" id="KW-1133">Transmembrane helix</keyword>
<evidence type="ECO:0000256" key="5">
    <source>
        <dbReference type="ARBA" id="ARBA00022989"/>
    </source>
</evidence>
<evidence type="ECO:0000256" key="2">
    <source>
        <dbReference type="ARBA" id="ARBA00022448"/>
    </source>
</evidence>
<dbReference type="Proteomes" id="UP000218598">
    <property type="component" value="Unassembled WGS sequence"/>
</dbReference>
<keyword evidence="4 7" id="KW-0812">Transmembrane</keyword>
<evidence type="ECO:0000256" key="3">
    <source>
        <dbReference type="ARBA" id="ARBA00022475"/>
    </source>
</evidence>
<dbReference type="InterPro" id="IPR050809">
    <property type="entry name" value="UgpAE/MalFG_permease"/>
</dbReference>
<dbReference type="RefSeq" id="WP_096198010.1">
    <property type="nucleotide sequence ID" value="NZ_JBQQOD010000036.1"/>
</dbReference>
<organism evidence="9 10">
    <name type="scientific">Brachybacterium alimentarium</name>
    <dbReference type="NCBI Taxonomy" id="47845"/>
    <lineage>
        <taxon>Bacteria</taxon>
        <taxon>Bacillati</taxon>
        <taxon>Actinomycetota</taxon>
        <taxon>Actinomycetes</taxon>
        <taxon>Micrococcales</taxon>
        <taxon>Dermabacteraceae</taxon>
        <taxon>Brachybacterium</taxon>
    </lineage>
</organism>
<dbReference type="OrthoDB" id="3210259at2"/>
<evidence type="ECO:0000256" key="6">
    <source>
        <dbReference type="ARBA" id="ARBA00023136"/>
    </source>
</evidence>
<dbReference type="InterPro" id="IPR000515">
    <property type="entry name" value="MetI-like"/>
</dbReference>
<keyword evidence="10" id="KW-1185">Reference proteome</keyword>
<evidence type="ECO:0000256" key="4">
    <source>
        <dbReference type="ARBA" id="ARBA00022692"/>
    </source>
</evidence>
<feature type="transmembrane region" description="Helical" evidence="7">
    <location>
        <begin position="87"/>
        <end position="107"/>
    </location>
</feature>
<dbReference type="PANTHER" id="PTHR43227">
    <property type="entry name" value="BLL4140 PROTEIN"/>
    <property type="match status" value="1"/>
</dbReference>
<sequence>MSANTRTGATLSARSSEALSAWILIVPLAVLYAVFFAAPIALATVESFTTTTQSGLGLGATTRRFAGVDNYVSALSDAGIRDGFGRVFLIGIIQVPVMLVLATFFALLFDAGIVWGKKFFQAAIFLPHAIPGVIAALLWGALYLPQVSPIVRALRSLGIPADFLHEDVVLFSIMNMTTWEWTGYNMIIIFAALQAIPKEILESARMDGASGTKVALRIKLPLIIPALVVTLLFSVIGSLQQFAGPAVLRGITNNVDSRFTPNLAVYNLAMNEGQPGTAAALALIVALLAFVMAGLVLQIRERA</sequence>
<dbReference type="Gene3D" id="1.10.3720.10">
    <property type="entry name" value="MetI-like"/>
    <property type="match status" value="1"/>
</dbReference>
<keyword evidence="2 7" id="KW-0813">Transport</keyword>
<evidence type="ECO:0000256" key="1">
    <source>
        <dbReference type="ARBA" id="ARBA00004651"/>
    </source>
</evidence>
<feature type="transmembrane region" description="Helical" evidence="7">
    <location>
        <begin position="119"/>
        <end position="142"/>
    </location>
</feature>
<comment type="subcellular location">
    <subcellularLocation>
        <location evidence="1 7">Cell membrane</location>
        <topology evidence="1 7">Multi-pass membrane protein</topology>
    </subcellularLocation>
</comment>